<name>A0ABU8NIG8_9SPHI</name>
<accession>A0ABU8NIG8</accession>
<organism evidence="1 2">
    <name type="scientific">Pedobacter panaciterrae</name>
    <dbReference type="NCBI Taxonomy" id="363849"/>
    <lineage>
        <taxon>Bacteria</taxon>
        <taxon>Pseudomonadati</taxon>
        <taxon>Bacteroidota</taxon>
        <taxon>Sphingobacteriia</taxon>
        <taxon>Sphingobacteriales</taxon>
        <taxon>Sphingobacteriaceae</taxon>
        <taxon>Pedobacter</taxon>
    </lineage>
</organism>
<keyword evidence="2" id="KW-1185">Reference proteome</keyword>
<reference evidence="1 2" key="1">
    <citation type="submission" date="2024-03" db="EMBL/GenBank/DDBJ databases">
        <title>Sequence of Lycoming College Course Isolates.</title>
        <authorList>
            <person name="Plotts O."/>
            <person name="Newman J."/>
        </authorList>
    </citation>
    <scope>NUCLEOTIDE SEQUENCE [LARGE SCALE GENOMIC DNA]</scope>
    <source>
        <strain evidence="1 2">CJB-3</strain>
    </source>
</reference>
<dbReference type="RefSeq" id="WP_337715850.1">
    <property type="nucleotide sequence ID" value="NZ_JBBEUB010000001.1"/>
</dbReference>
<dbReference type="Proteomes" id="UP001378956">
    <property type="component" value="Unassembled WGS sequence"/>
</dbReference>
<dbReference type="EMBL" id="JBBEUB010000001">
    <property type="protein sequence ID" value="MEJ2902044.1"/>
    <property type="molecule type" value="Genomic_DNA"/>
</dbReference>
<sequence length="89" mass="9397">MPLITLSAHNNHTIDGPHTVTVAPGTHTENRSTQVHVSFMKPGGGGGSVTFQITNNHKIFGNGGQPIPHGTTSVHIINQGPETINISWV</sequence>
<evidence type="ECO:0000313" key="2">
    <source>
        <dbReference type="Proteomes" id="UP001378956"/>
    </source>
</evidence>
<protein>
    <submittedName>
        <fullName evidence="1">Uncharacterized protein</fullName>
    </submittedName>
</protein>
<gene>
    <name evidence="1" type="ORF">WAE58_06400</name>
</gene>
<comment type="caution">
    <text evidence="1">The sequence shown here is derived from an EMBL/GenBank/DDBJ whole genome shotgun (WGS) entry which is preliminary data.</text>
</comment>
<proteinExistence type="predicted"/>
<evidence type="ECO:0000313" key="1">
    <source>
        <dbReference type="EMBL" id="MEJ2902044.1"/>
    </source>
</evidence>